<dbReference type="InterPro" id="IPR007459">
    <property type="entry name" value="DNA_pol3_chi"/>
</dbReference>
<dbReference type="Pfam" id="PF04364">
    <property type="entry name" value="DNA_pol3_chi"/>
    <property type="match status" value="1"/>
</dbReference>
<dbReference type="AlphaFoldDB" id="A0A3B0ZIW9"/>
<sequence>MTRIDFYILDSNTPQARESFACRLIEKVQQQGHSIFVQSHSTQHAELIDDLLWSFKPESFVAHARIDSTIAKNCSIVIGQSKQLNQEHATTADCHQHDVLINFESTVPSDFSYYNRVVEIINKTDNATTEDGRVRYAHYKDRGYKIESHNIRG</sequence>
<evidence type="ECO:0000313" key="1">
    <source>
        <dbReference type="EMBL" id="VAW91611.1"/>
    </source>
</evidence>
<proteinExistence type="predicted"/>
<dbReference type="SUPFAM" id="SSF102400">
    <property type="entry name" value="DNA polymerase III chi subunit"/>
    <property type="match status" value="1"/>
</dbReference>
<dbReference type="InterPro" id="IPR036768">
    <property type="entry name" value="PolIII_chi_sf"/>
</dbReference>
<dbReference type="PANTHER" id="PTHR38767">
    <property type="entry name" value="DNA POLYMERASE III SUBUNIT CHI"/>
    <property type="match status" value="1"/>
</dbReference>
<dbReference type="EC" id="2.7.7.7" evidence="1"/>
<organism evidence="1">
    <name type="scientific">hydrothermal vent metagenome</name>
    <dbReference type="NCBI Taxonomy" id="652676"/>
    <lineage>
        <taxon>unclassified sequences</taxon>
        <taxon>metagenomes</taxon>
        <taxon>ecological metagenomes</taxon>
    </lineage>
</organism>
<keyword evidence="1" id="KW-0548">Nucleotidyltransferase</keyword>
<keyword evidence="1" id="KW-0808">Transferase</keyword>
<name>A0A3B0ZIW9_9ZZZZ</name>
<dbReference type="GO" id="GO:0003887">
    <property type="term" value="F:DNA-directed DNA polymerase activity"/>
    <property type="evidence" value="ECO:0007669"/>
    <property type="project" value="UniProtKB-EC"/>
</dbReference>
<dbReference type="GO" id="GO:0032298">
    <property type="term" value="P:positive regulation of DNA-templated DNA replication initiation"/>
    <property type="evidence" value="ECO:0007669"/>
    <property type="project" value="TreeGrafter"/>
</dbReference>
<dbReference type="PANTHER" id="PTHR38767:SF1">
    <property type="entry name" value="DNA POLYMERASE III SUBUNIT CHI"/>
    <property type="match status" value="1"/>
</dbReference>
<dbReference type="GO" id="GO:0003677">
    <property type="term" value="F:DNA binding"/>
    <property type="evidence" value="ECO:0007669"/>
    <property type="project" value="InterPro"/>
</dbReference>
<accession>A0A3B0ZIW9</accession>
<gene>
    <name evidence="1" type="ORF">MNBD_GAMMA22-2778</name>
</gene>
<dbReference type="Gene3D" id="3.40.50.10110">
    <property type="entry name" value="DNA polymerase III subunit chi"/>
    <property type="match status" value="1"/>
</dbReference>
<dbReference type="GO" id="GO:0006260">
    <property type="term" value="P:DNA replication"/>
    <property type="evidence" value="ECO:0007669"/>
    <property type="project" value="InterPro"/>
</dbReference>
<reference evidence="1" key="1">
    <citation type="submission" date="2018-06" db="EMBL/GenBank/DDBJ databases">
        <authorList>
            <person name="Zhirakovskaya E."/>
        </authorList>
    </citation>
    <scope>NUCLEOTIDE SEQUENCE</scope>
</reference>
<dbReference type="EMBL" id="UOFS01000006">
    <property type="protein sequence ID" value="VAW91611.1"/>
    <property type="molecule type" value="Genomic_DNA"/>
</dbReference>
<protein>
    <submittedName>
        <fullName evidence="1">DNA polymerase III chi subunit</fullName>
        <ecNumber evidence="1">2.7.7.7</ecNumber>
    </submittedName>
</protein>